<gene>
    <name evidence="1" type="ORF">ACCI51_18275</name>
</gene>
<dbReference type="Proteomes" id="UP001569414">
    <property type="component" value="Unassembled WGS sequence"/>
</dbReference>
<name>A0ABV4NSH4_9GAMM</name>
<accession>A0ABV4NSH4</accession>
<proteinExistence type="predicted"/>
<comment type="caution">
    <text evidence="1">The sequence shown here is derived from an EMBL/GenBank/DDBJ whole genome shotgun (WGS) entry which is preliminary data.</text>
</comment>
<dbReference type="RefSeq" id="WP_371844876.1">
    <property type="nucleotide sequence ID" value="NZ_JBGMEL010000027.1"/>
</dbReference>
<reference evidence="1 2" key="1">
    <citation type="submission" date="2024-08" db="EMBL/GenBank/DDBJ databases">
        <authorList>
            <person name="Ishaq N."/>
        </authorList>
    </citation>
    <scope>NUCLEOTIDE SEQUENCE [LARGE SCALE GENOMIC DNA]</scope>
    <source>
        <strain evidence="1 2">JCM 30400</strain>
    </source>
</reference>
<evidence type="ECO:0000313" key="2">
    <source>
        <dbReference type="Proteomes" id="UP001569414"/>
    </source>
</evidence>
<evidence type="ECO:0000313" key="1">
    <source>
        <dbReference type="EMBL" id="MFA0792489.1"/>
    </source>
</evidence>
<organism evidence="1 2">
    <name type="scientific">Microbulbifer echini</name>
    <dbReference type="NCBI Taxonomy" id="1529067"/>
    <lineage>
        <taxon>Bacteria</taxon>
        <taxon>Pseudomonadati</taxon>
        <taxon>Pseudomonadota</taxon>
        <taxon>Gammaproteobacteria</taxon>
        <taxon>Cellvibrionales</taxon>
        <taxon>Microbulbiferaceae</taxon>
        <taxon>Microbulbifer</taxon>
    </lineage>
</organism>
<dbReference type="EMBL" id="JBGMEL010000027">
    <property type="protein sequence ID" value="MFA0792489.1"/>
    <property type="molecule type" value="Genomic_DNA"/>
</dbReference>
<evidence type="ECO:0008006" key="3">
    <source>
        <dbReference type="Google" id="ProtNLM"/>
    </source>
</evidence>
<sequence length="43" mass="5228">MSEVRAEETDRVVGMCLRAVKGRKSQEKMKDELQVFWPRYFHR</sequence>
<keyword evidence="2" id="KW-1185">Reference proteome</keyword>
<protein>
    <recommendedName>
        <fullName evidence="3">Transposase</fullName>
    </recommendedName>
</protein>